<accession>A0A060H5I7</accession>
<sequence>MHFKYWAIAVALSTVLLTPQAKAVDDMGCKLRFNLAGWSVFYKTASGIGTVTCANGMVVPVTISAKGGGLTFGKSKIIGGRGKFFGIYNINDVFGTYGGAEAHVGIVKSGNIQLVTKGDASLSLGGTGSGIDLGIGFGNFVIKRRESGGQSNVARRVQPRSAGGCKPAS</sequence>
<protein>
    <recommendedName>
        <fullName evidence="5">Secreted protein</fullName>
    </recommendedName>
</protein>
<evidence type="ECO:0008006" key="5">
    <source>
        <dbReference type="Google" id="ProtNLM"/>
    </source>
</evidence>
<feature type="region of interest" description="Disordered" evidence="1">
    <location>
        <begin position="149"/>
        <end position="169"/>
    </location>
</feature>
<dbReference type="EMBL" id="CP006696">
    <property type="protein sequence ID" value="AIC10575.1"/>
    <property type="molecule type" value="Genomic_DNA"/>
</dbReference>
<reference evidence="3 4" key="1">
    <citation type="submission" date="2013-08" db="EMBL/GenBank/DDBJ databases">
        <authorList>
            <person name="Stouthamer R."/>
            <person name="Nunney L."/>
        </authorList>
    </citation>
    <scope>NUCLEOTIDE SEQUENCE [LARGE SCALE GENOMIC DNA]</scope>
    <source>
        <strain evidence="4">ann-1</strain>
    </source>
</reference>
<dbReference type="Proteomes" id="UP000027215">
    <property type="component" value="Chromosome"/>
</dbReference>
<dbReference type="HOGENOM" id="CLU_126062_0_0_6"/>
<dbReference type="AlphaFoldDB" id="A0A060H5I7"/>
<organism evidence="3 4">
    <name type="scientific">Xylella fastidiosa subsp. sandyi Ann-1</name>
    <dbReference type="NCBI Taxonomy" id="155920"/>
    <lineage>
        <taxon>Bacteria</taxon>
        <taxon>Pseudomonadati</taxon>
        <taxon>Pseudomonadota</taxon>
        <taxon>Gammaproteobacteria</taxon>
        <taxon>Lysobacterales</taxon>
        <taxon>Lysobacteraceae</taxon>
        <taxon>Xylella</taxon>
    </lineage>
</organism>
<dbReference type="RefSeq" id="WP_004088474.1">
    <property type="nucleotide sequence ID" value="NZ_CP006696.1"/>
</dbReference>
<feature type="chain" id="PRO_5001587278" description="Secreted protein" evidence="2">
    <location>
        <begin position="24"/>
        <end position="169"/>
    </location>
</feature>
<proteinExistence type="predicted"/>
<name>A0A060H5I7_XYLFS</name>
<dbReference type="KEGG" id="xfs:D934_11445"/>
<feature type="signal peptide" evidence="2">
    <location>
        <begin position="1"/>
        <end position="23"/>
    </location>
</feature>
<evidence type="ECO:0000256" key="2">
    <source>
        <dbReference type="SAM" id="SignalP"/>
    </source>
</evidence>
<evidence type="ECO:0000256" key="1">
    <source>
        <dbReference type="SAM" id="MobiDB-lite"/>
    </source>
</evidence>
<evidence type="ECO:0000313" key="3">
    <source>
        <dbReference type="EMBL" id="AIC10575.1"/>
    </source>
</evidence>
<dbReference type="PATRIC" id="fig|155920.8.peg.2684"/>
<keyword evidence="2" id="KW-0732">Signal</keyword>
<gene>
    <name evidence="3" type="ORF">D934_11445</name>
</gene>
<evidence type="ECO:0000313" key="4">
    <source>
        <dbReference type="Proteomes" id="UP000027215"/>
    </source>
</evidence>